<name>S7YFQ3_ACIJU</name>
<comment type="function">
    <text evidence="1">Required for disulfide bond formation in some periplasmic proteins. Acts by transferring its disulfide bond to other proteins and is reduced in the process.</text>
</comment>
<sequence length="300" mass="32082">MQFLSTGETKTSNIISLKDNAKFYLTDKKIITFSDGIENVIEEFSSDALAKTAYDALQEQLQKHYKYHSLFNKYKGALKWVCLPILITLFLLAFNGIVASALGNAKPSANSTQYATPGTIAAPLAEQLQLPPAQPTNASAQPGQTAEQAAELSKGLADGVAAGKFSVQLSSGSKGTLYVFSDPLCPHCQSIEPELEKLKDYTVHVFPVTIIGKTSSAPLVSKVLCLPAQKRAEAWKKVISGEDISTESCEAGNRAFGANDQIFRSMGFPGTPQLISGSGTTPDESVDFTAAAIGNWLSNH</sequence>
<dbReference type="PATRIC" id="fig|1330047.3.peg.709"/>
<keyword evidence="1" id="KW-0676">Redox-active center</keyword>
<reference evidence="4 5" key="1">
    <citation type="submission" date="2013-05" db="EMBL/GenBank/DDBJ databases">
        <title>Genome assembly of Acinetobacter junii MTCC 11364.</title>
        <authorList>
            <person name="Khatri I."/>
            <person name="Singh N.K."/>
            <person name="Subramanian S."/>
            <person name="Mayilraj S."/>
        </authorList>
    </citation>
    <scope>NUCLEOTIDE SEQUENCE [LARGE SCALE GENOMIC DNA]</scope>
    <source>
        <strain evidence="4 5">MTCC 11364</strain>
    </source>
</reference>
<evidence type="ECO:0000313" key="5">
    <source>
        <dbReference type="Proteomes" id="UP000018420"/>
    </source>
</evidence>
<evidence type="ECO:0000256" key="1">
    <source>
        <dbReference type="RuleBase" id="RU364038"/>
    </source>
</evidence>
<comment type="similarity">
    <text evidence="1">Belongs to the thioredoxin family. DsbC subfamily.</text>
</comment>
<dbReference type="InterPro" id="IPR036249">
    <property type="entry name" value="Thioredoxin-like_sf"/>
</dbReference>
<dbReference type="SUPFAM" id="SSF52833">
    <property type="entry name" value="Thioredoxin-like"/>
    <property type="match status" value="1"/>
</dbReference>
<dbReference type="Pfam" id="PF13098">
    <property type="entry name" value="Thioredoxin_2"/>
    <property type="match status" value="1"/>
</dbReference>
<organism evidence="4 5">
    <name type="scientific">Acinetobacter junii CIP 107470 = MTCC 11364</name>
    <dbReference type="NCBI Taxonomy" id="1217666"/>
    <lineage>
        <taxon>Bacteria</taxon>
        <taxon>Pseudomonadati</taxon>
        <taxon>Pseudomonadota</taxon>
        <taxon>Gammaproteobacteria</taxon>
        <taxon>Moraxellales</taxon>
        <taxon>Moraxellaceae</taxon>
        <taxon>Acinetobacter</taxon>
    </lineage>
</organism>
<evidence type="ECO:0000259" key="3">
    <source>
        <dbReference type="Pfam" id="PF13098"/>
    </source>
</evidence>
<dbReference type="EMBL" id="ASYZ01000033">
    <property type="protein sequence ID" value="EPR86853.1"/>
    <property type="molecule type" value="Genomic_DNA"/>
</dbReference>
<keyword evidence="2" id="KW-1133">Transmembrane helix</keyword>
<feature type="transmembrane region" description="Helical" evidence="2">
    <location>
        <begin position="80"/>
        <end position="102"/>
    </location>
</feature>
<evidence type="ECO:0000313" key="4">
    <source>
        <dbReference type="EMBL" id="EPR86853.1"/>
    </source>
</evidence>
<gene>
    <name evidence="4" type="ORF">L292_2087</name>
</gene>
<protein>
    <recommendedName>
        <fullName evidence="1">Thiol:disulfide interchange protein</fullName>
    </recommendedName>
</protein>
<keyword evidence="2" id="KW-0472">Membrane</keyword>
<dbReference type="InterPro" id="IPR033954">
    <property type="entry name" value="DiS-bond_Isoase_DsbC/G"/>
</dbReference>
<evidence type="ECO:0000256" key="2">
    <source>
        <dbReference type="SAM" id="Phobius"/>
    </source>
</evidence>
<comment type="subcellular location">
    <subcellularLocation>
        <location evidence="1">Periplasm</location>
    </subcellularLocation>
</comment>
<keyword evidence="1" id="KW-0732">Signal</keyword>
<accession>S7YFQ3</accession>
<dbReference type="Proteomes" id="UP000018420">
    <property type="component" value="Unassembled WGS sequence"/>
</dbReference>
<keyword evidence="1" id="KW-0574">Periplasm</keyword>
<dbReference type="GO" id="GO:0042597">
    <property type="term" value="C:periplasmic space"/>
    <property type="evidence" value="ECO:0007669"/>
    <property type="project" value="UniProtKB-SubCell"/>
</dbReference>
<comment type="caution">
    <text evidence="4">The sequence shown here is derived from an EMBL/GenBank/DDBJ whole genome shotgun (WGS) entry which is preliminary data.</text>
</comment>
<dbReference type="InterPro" id="IPR012336">
    <property type="entry name" value="Thioredoxin-like_fold"/>
</dbReference>
<dbReference type="Gene3D" id="3.40.30.10">
    <property type="entry name" value="Glutaredoxin"/>
    <property type="match status" value="1"/>
</dbReference>
<dbReference type="AlphaFoldDB" id="S7YFQ3"/>
<feature type="domain" description="Thioredoxin-like fold" evidence="3">
    <location>
        <begin position="173"/>
        <end position="280"/>
    </location>
</feature>
<keyword evidence="2" id="KW-0812">Transmembrane</keyword>
<dbReference type="CDD" id="cd03020">
    <property type="entry name" value="DsbA_DsbC_DsbG"/>
    <property type="match status" value="1"/>
</dbReference>
<proteinExistence type="inferred from homology"/>